<comment type="caution">
    <text evidence="3">The sequence shown here is derived from an EMBL/GenBank/DDBJ whole genome shotgun (WGS) entry which is preliminary data.</text>
</comment>
<keyword evidence="4" id="KW-1185">Reference proteome</keyword>
<evidence type="ECO:0000256" key="2">
    <source>
        <dbReference type="SAM" id="SignalP"/>
    </source>
</evidence>
<evidence type="ECO:0000256" key="1">
    <source>
        <dbReference type="SAM" id="MobiDB-lite"/>
    </source>
</evidence>
<dbReference type="Proteomes" id="UP001499852">
    <property type="component" value="Unassembled WGS sequence"/>
</dbReference>
<name>A0ABP9NVQ6_9BACT</name>
<evidence type="ECO:0008006" key="5">
    <source>
        <dbReference type="Google" id="ProtNLM"/>
    </source>
</evidence>
<accession>A0ABP9NVQ6</accession>
<dbReference type="EMBL" id="BAABIA010000001">
    <property type="protein sequence ID" value="GAA5132836.1"/>
    <property type="molecule type" value="Genomic_DNA"/>
</dbReference>
<organism evidence="3 4">
    <name type="scientific">Prosthecobacter algae</name>
    <dbReference type="NCBI Taxonomy" id="1144682"/>
    <lineage>
        <taxon>Bacteria</taxon>
        <taxon>Pseudomonadati</taxon>
        <taxon>Verrucomicrobiota</taxon>
        <taxon>Verrucomicrobiia</taxon>
        <taxon>Verrucomicrobiales</taxon>
        <taxon>Verrucomicrobiaceae</taxon>
        <taxon>Prosthecobacter</taxon>
    </lineage>
</organism>
<dbReference type="RefSeq" id="WP_345734467.1">
    <property type="nucleotide sequence ID" value="NZ_BAABIA010000001.1"/>
</dbReference>
<keyword evidence="2" id="KW-0732">Signal</keyword>
<reference evidence="4" key="1">
    <citation type="journal article" date="2019" name="Int. J. Syst. Evol. Microbiol.">
        <title>The Global Catalogue of Microorganisms (GCM) 10K type strain sequencing project: providing services to taxonomists for standard genome sequencing and annotation.</title>
        <authorList>
            <consortium name="The Broad Institute Genomics Platform"/>
            <consortium name="The Broad Institute Genome Sequencing Center for Infectious Disease"/>
            <person name="Wu L."/>
            <person name="Ma J."/>
        </authorList>
    </citation>
    <scope>NUCLEOTIDE SEQUENCE [LARGE SCALE GENOMIC DNA]</scope>
    <source>
        <strain evidence="4">JCM 18053</strain>
    </source>
</reference>
<dbReference type="PROSITE" id="PS51257">
    <property type="entry name" value="PROKAR_LIPOPROTEIN"/>
    <property type="match status" value="1"/>
</dbReference>
<protein>
    <recommendedName>
        <fullName evidence="5">Lipoprotein</fullName>
    </recommendedName>
</protein>
<feature type="signal peptide" evidence="2">
    <location>
        <begin position="1"/>
        <end position="17"/>
    </location>
</feature>
<evidence type="ECO:0000313" key="3">
    <source>
        <dbReference type="EMBL" id="GAA5132836.1"/>
    </source>
</evidence>
<gene>
    <name evidence="3" type="ORF">GCM10023213_01620</name>
</gene>
<proteinExistence type="predicted"/>
<feature type="chain" id="PRO_5046219107" description="Lipoprotein" evidence="2">
    <location>
        <begin position="18"/>
        <end position="157"/>
    </location>
</feature>
<sequence length="157" mass="16804">MKFSRLFTLGLATVALASCKTITSERLAFPNAPVSYQLVSDMVDEETIENTIKFRNLGQQIVSFDYTISDEPGIPHVDCLGPNSGLVENLYPGAEAKVKNPLDKNGEFVTLGRVTFGKRSTEELAKQYKPSTLLPASSTGGGASPLPVLEAVNAPGE</sequence>
<evidence type="ECO:0000313" key="4">
    <source>
        <dbReference type="Proteomes" id="UP001499852"/>
    </source>
</evidence>
<feature type="region of interest" description="Disordered" evidence="1">
    <location>
        <begin position="130"/>
        <end position="157"/>
    </location>
</feature>